<dbReference type="Proteomes" id="UP001142055">
    <property type="component" value="Chromosome 3"/>
</dbReference>
<dbReference type="GO" id="GO:0030133">
    <property type="term" value="C:transport vesicle"/>
    <property type="evidence" value="ECO:0007669"/>
    <property type="project" value="InterPro"/>
</dbReference>
<dbReference type="AlphaFoldDB" id="A0A9Q0RKR7"/>
<name>A0A9Q0RKR7_BLOTA</name>
<dbReference type="GO" id="GO:0043025">
    <property type="term" value="C:neuronal cell body"/>
    <property type="evidence" value="ECO:0007669"/>
    <property type="project" value="TreeGrafter"/>
</dbReference>
<dbReference type="GO" id="GO:0043005">
    <property type="term" value="C:neuron projection"/>
    <property type="evidence" value="ECO:0007669"/>
    <property type="project" value="TreeGrafter"/>
</dbReference>
<feature type="transmembrane region" description="Helical" evidence="2">
    <location>
        <begin position="84"/>
        <end position="110"/>
    </location>
</feature>
<proteinExistence type="predicted"/>
<sequence>MESSPVKNKETNPNETIVGGIDEEIDDFDEHPTKAKYFGIKSYLHNFYENVSSRGGGGFDEFDDDGMVVNHITMKDANRRRRSTLWLTTIIAGALSLFCGAILLVAGFTFPKMKIDIGYQEEMRIIDNNVRHWRNIGGIGVLLPSLLSTSNYDDGDEDERSPFKLRINENDAGLISDNKNLIPITEQVKTVQPKQEKQASIITNAGLKQFAVD</sequence>
<keyword evidence="4" id="KW-1185">Reference proteome</keyword>
<dbReference type="Pfam" id="PF14927">
    <property type="entry name" value="Neurensin"/>
    <property type="match status" value="1"/>
</dbReference>
<protein>
    <submittedName>
        <fullName evidence="3">Uncharacterized protein</fullName>
    </submittedName>
</protein>
<comment type="caution">
    <text evidence="3">The sequence shown here is derived from an EMBL/GenBank/DDBJ whole genome shotgun (WGS) entry which is preliminary data.</text>
</comment>
<keyword evidence="2" id="KW-1133">Transmembrane helix</keyword>
<dbReference type="GO" id="GO:0007399">
    <property type="term" value="P:nervous system development"/>
    <property type="evidence" value="ECO:0007669"/>
    <property type="project" value="TreeGrafter"/>
</dbReference>
<dbReference type="PANTHER" id="PTHR14796:SF3">
    <property type="entry name" value="NEURENSIN 1-LIKE-RELATED"/>
    <property type="match status" value="1"/>
</dbReference>
<accession>A0A9Q0RKR7</accession>
<keyword evidence="2" id="KW-0472">Membrane</keyword>
<organism evidence="3 4">
    <name type="scientific">Blomia tropicalis</name>
    <name type="common">Mite</name>
    <dbReference type="NCBI Taxonomy" id="40697"/>
    <lineage>
        <taxon>Eukaryota</taxon>
        <taxon>Metazoa</taxon>
        <taxon>Ecdysozoa</taxon>
        <taxon>Arthropoda</taxon>
        <taxon>Chelicerata</taxon>
        <taxon>Arachnida</taxon>
        <taxon>Acari</taxon>
        <taxon>Acariformes</taxon>
        <taxon>Sarcoptiformes</taxon>
        <taxon>Astigmata</taxon>
        <taxon>Glycyphagoidea</taxon>
        <taxon>Echimyopodidae</taxon>
        <taxon>Blomia</taxon>
    </lineage>
</organism>
<evidence type="ECO:0000256" key="2">
    <source>
        <dbReference type="SAM" id="Phobius"/>
    </source>
</evidence>
<gene>
    <name evidence="3" type="ORF">RDWZM_009128</name>
</gene>
<dbReference type="InterPro" id="IPR024883">
    <property type="entry name" value="Neurensin"/>
</dbReference>
<reference evidence="3" key="1">
    <citation type="submission" date="2022-12" db="EMBL/GenBank/DDBJ databases">
        <title>Genome assemblies of Blomia tropicalis.</title>
        <authorList>
            <person name="Cui Y."/>
        </authorList>
    </citation>
    <scope>NUCLEOTIDE SEQUENCE</scope>
    <source>
        <tissue evidence="3">Adult mites</tissue>
    </source>
</reference>
<dbReference type="EMBL" id="JAPWDV010000003">
    <property type="protein sequence ID" value="KAJ6217971.1"/>
    <property type="molecule type" value="Genomic_DNA"/>
</dbReference>
<feature type="region of interest" description="Disordered" evidence="1">
    <location>
        <begin position="1"/>
        <end position="21"/>
    </location>
</feature>
<evidence type="ECO:0000313" key="3">
    <source>
        <dbReference type="EMBL" id="KAJ6217971.1"/>
    </source>
</evidence>
<evidence type="ECO:0000313" key="4">
    <source>
        <dbReference type="Proteomes" id="UP001142055"/>
    </source>
</evidence>
<keyword evidence="2" id="KW-0812">Transmembrane</keyword>
<evidence type="ECO:0000256" key="1">
    <source>
        <dbReference type="SAM" id="MobiDB-lite"/>
    </source>
</evidence>
<dbReference type="PANTHER" id="PTHR14796">
    <property type="entry name" value="NEURENSIN 1-RELATED"/>
    <property type="match status" value="1"/>
</dbReference>